<protein>
    <submittedName>
        <fullName evidence="5">Eukaryotic translation initiation factor 2 subunit alpha, putative</fullName>
    </submittedName>
</protein>
<evidence type="ECO:0000256" key="1">
    <source>
        <dbReference type="ARBA" id="ARBA00007223"/>
    </source>
</evidence>
<dbReference type="PANTHER" id="PTHR10602">
    <property type="entry name" value="EUKARYOTIC TRANSLATION INITIATION FACTOR 2 SUBUNIT 1"/>
    <property type="match status" value="1"/>
</dbReference>
<dbReference type="Pfam" id="PF07541">
    <property type="entry name" value="EIF_2_alpha"/>
    <property type="match status" value="1"/>
</dbReference>
<dbReference type="GO" id="GO:0005850">
    <property type="term" value="C:eukaryotic translation initiation factor 2 complex"/>
    <property type="evidence" value="ECO:0007669"/>
    <property type="project" value="TreeGrafter"/>
</dbReference>
<evidence type="ECO:0000313" key="5">
    <source>
        <dbReference type="EMBL" id="ELP85659.1"/>
    </source>
</evidence>
<dbReference type="GO" id="GO:0003723">
    <property type="term" value="F:RNA binding"/>
    <property type="evidence" value="ECO:0007669"/>
    <property type="project" value="InterPro"/>
</dbReference>
<evidence type="ECO:0000259" key="4">
    <source>
        <dbReference type="PROSITE" id="PS50126"/>
    </source>
</evidence>
<dbReference type="CDD" id="cd04452">
    <property type="entry name" value="S1_IF2_alpha"/>
    <property type="match status" value="1"/>
</dbReference>
<dbReference type="SUPFAM" id="SSF110993">
    <property type="entry name" value="eIF-2-alpha, C-terminal domain"/>
    <property type="match status" value="1"/>
</dbReference>
<sequence>MSVPDHENPMFHCRMHEKAFPSEDDLCLVTVVSSNGMGTYVALKEYDDIQGMIPMSEHSRRRFTQTRIARVGKEEVATVIRVNSEGGFIDLSLKRTTPEAKSAFLTKYAKDKEAHLVIRLVAQKMNVSMEDLYKQFGWPLAKEHGSLHDAFKKSLTDPDIFKPYNIDEKTLEALKGVIAHYFTIQPLKFRADIEVTCYAKAGVSAVKNALMKGLTVAPESGLVIKLVSSPLYGMHLSMTDRQKGIEVMYEVIARIKEEIEKDGGFCTVKRDPCVVCKEEELAEAEDEESTSQDVEEED</sequence>
<organism evidence="5 6">
    <name type="scientific">Entamoeba invadens IP1</name>
    <dbReference type="NCBI Taxonomy" id="370355"/>
    <lineage>
        <taxon>Eukaryota</taxon>
        <taxon>Amoebozoa</taxon>
        <taxon>Evosea</taxon>
        <taxon>Archamoebae</taxon>
        <taxon>Mastigamoebida</taxon>
        <taxon>Entamoebidae</taxon>
        <taxon>Entamoeba</taxon>
    </lineage>
</organism>
<dbReference type="GeneID" id="14884586"/>
<comment type="similarity">
    <text evidence="1">Belongs to the eIF-2-alpha family.</text>
</comment>
<evidence type="ECO:0000256" key="2">
    <source>
        <dbReference type="ARBA" id="ARBA00022540"/>
    </source>
</evidence>
<dbReference type="InterPro" id="IPR012340">
    <property type="entry name" value="NA-bd_OB-fold"/>
</dbReference>
<dbReference type="SUPFAM" id="SSF50249">
    <property type="entry name" value="Nucleic acid-binding proteins"/>
    <property type="match status" value="1"/>
</dbReference>
<dbReference type="GO" id="GO:0043022">
    <property type="term" value="F:ribosome binding"/>
    <property type="evidence" value="ECO:0007669"/>
    <property type="project" value="TreeGrafter"/>
</dbReference>
<dbReference type="SUPFAM" id="SSF116742">
    <property type="entry name" value="eIF2alpha middle domain-like"/>
    <property type="match status" value="1"/>
</dbReference>
<dbReference type="InterPro" id="IPR044126">
    <property type="entry name" value="S1_IF2_alpha"/>
</dbReference>
<dbReference type="EMBL" id="KB207048">
    <property type="protein sequence ID" value="ELP85659.1"/>
    <property type="molecule type" value="Genomic_DNA"/>
</dbReference>
<dbReference type="OrthoDB" id="1685042at2759"/>
<gene>
    <name evidence="5" type="ORF">EIN_409780</name>
</gene>
<dbReference type="GO" id="GO:0003743">
    <property type="term" value="F:translation initiation factor activity"/>
    <property type="evidence" value="ECO:0007669"/>
    <property type="project" value="UniProtKB-KW"/>
</dbReference>
<dbReference type="PROSITE" id="PS50126">
    <property type="entry name" value="S1"/>
    <property type="match status" value="1"/>
</dbReference>
<accession>A0A0A1TWP4</accession>
<dbReference type="OMA" id="WDWLHEL"/>
<dbReference type="InterPro" id="IPR011488">
    <property type="entry name" value="TIF_2_asu"/>
</dbReference>
<dbReference type="FunFam" id="2.40.50.140:FF:000015">
    <property type="entry name" value="Eukaryotic translation initiation factor 2 subunit alpha"/>
    <property type="match status" value="1"/>
</dbReference>
<dbReference type="GO" id="GO:0033290">
    <property type="term" value="C:eukaryotic 48S preinitiation complex"/>
    <property type="evidence" value="ECO:0007669"/>
    <property type="project" value="TreeGrafter"/>
</dbReference>
<dbReference type="InterPro" id="IPR024054">
    <property type="entry name" value="TIF2_asu_middle_sf"/>
</dbReference>
<dbReference type="RefSeq" id="XP_004185005.1">
    <property type="nucleotide sequence ID" value="XM_004184957.1"/>
</dbReference>
<dbReference type="Gene3D" id="2.40.50.140">
    <property type="entry name" value="Nucleic acid-binding proteins"/>
    <property type="match status" value="1"/>
</dbReference>
<evidence type="ECO:0000256" key="3">
    <source>
        <dbReference type="ARBA" id="ARBA00022917"/>
    </source>
</evidence>
<feature type="domain" description="S1 motif" evidence="4">
    <location>
        <begin position="24"/>
        <end position="94"/>
    </location>
</feature>
<dbReference type="Proteomes" id="UP000014680">
    <property type="component" value="Unassembled WGS sequence"/>
</dbReference>
<proteinExistence type="inferred from homology"/>
<name>A0A0A1TWP4_ENTIV</name>
<dbReference type="InterPro" id="IPR003029">
    <property type="entry name" value="S1_domain"/>
</dbReference>
<evidence type="ECO:0000313" key="6">
    <source>
        <dbReference type="Proteomes" id="UP000014680"/>
    </source>
</evidence>
<dbReference type="Gene3D" id="1.10.150.190">
    <property type="entry name" value="Translation initiation factor 2, subunit 1, domain 2"/>
    <property type="match status" value="1"/>
</dbReference>
<keyword evidence="2 5" id="KW-0396">Initiation factor</keyword>
<dbReference type="KEGG" id="eiv:EIN_409780"/>
<dbReference type="PANTHER" id="PTHR10602:SF0">
    <property type="entry name" value="EUKARYOTIC TRANSLATION INITIATION FACTOR 2 SUBUNIT 1"/>
    <property type="match status" value="1"/>
</dbReference>
<dbReference type="InterPro" id="IPR024055">
    <property type="entry name" value="TIF2_asu_C"/>
</dbReference>
<keyword evidence="6" id="KW-1185">Reference proteome</keyword>
<keyword evidence="3" id="KW-0648">Protein biosynthesis</keyword>
<dbReference type="VEuPathDB" id="AmoebaDB:EIN_409780"/>
<dbReference type="Gene3D" id="3.30.70.1130">
    <property type="entry name" value="EIF_2_alpha"/>
    <property type="match status" value="1"/>
</dbReference>
<dbReference type="AlphaFoldDB" id="A0A0A1TWP4"/>
<reference evidence="5 6" key="1">
    <citation type="submission" date="2012-10" db="EMBL/GenBank/DDBJ databases">
        <authorList>
            <person name="Zafar N."/>
            <person name="Inman J."/>
            <person name="Hall N."/>
            <person name="Lorenzi H."/>
            <person name="Caler E."/>
        </authorList>
    </citation>
    <scope>NUCLEOTIDE SEQUENCE [LARGE SCALE GENOMIC DNA]</scope>
    <source>
        <strain evidence="5 6">IP1</strain>
    </source>
</reference>